<feature type="compositionally biased region" description="Polar residues" evidence="1">
    <location>
        <begin position="43"/>
        <end position="55"/>
    </location>
</feature>
<dbReference type="HOGENOM" id="CLU_2813619_0_0_1"/>
<dbReference type="InParanoid" id="B2VSB8"/>
<evidence type="ECO:0000256" key="1">
    <source>
        <dbReference type="SAM" id="MobiDB-lite"/>
    </source>
</evidence>
<proteinExistence type="predicted"/>
<evidence type="ECO:0000313" key="3">
    <source>
        <dbReference type="Proteomes" id="UP000001471"/>
    </source>
</evidence>
<dbReference type="Proteomes" id="UP000001471">
    <property type="component" value="Unassembled WGS sequence"/>
</dbReference>
<protein>
    <submittedName>
        <fullName evidence="2">Uncharacterized protein</fullName>
    </submittedName>
</protein>
<reference evidence="3" key="1">
    <citation type="journal article" date="2013" name="G3 (Bethesda)">
        <title>Comparative genomics of a plant-pathogenic fungus, Pyrenophora tritici-repentis, reveals transduplication and the impact of repeat elements on pathogenicity and population divergence.</title>
        <authorList>
            <person name="Manning V.A."/>
            <person name="Pandelova I."/>
            <person name="Dhillon B."/>
            <person name="Wilhelm L.J."/>
            <person name="Goodwin S.B."/>
            <person name="Berlin A.M."/>
            <person name="Figueroa M."/>
            <person name="Freitag M."/>
            <person name="Hane J.K."/>
            <person name="Henrissat B."/>
            <person name="Holman W.H."/>
            <person name="Kodira C.D."/>
            <person name="Martin J."/>
            <person name="Oliver R.P."/>
            <person name="Robbertse B."/>
            <person name="Schackwitz W."/>
            <person name="Schwartz D.C."/>
            <person name="Spatafora J.W."/>
            <person name="Turgeon B.G."/>
            <person name="Yandava C."/>
            <person name="Young S."/>
            <person name="Zhou S."/>
            <person name="Zeng Q."/>
            <person name="Grigoriev I.V."/>
            <person name="Ma L.-J."/>
            <person name="Ciuffetti L.M."/>
        </authorList>
    </citation>
    <scope>NUCLEOTIDE SEQUENCE [LARGE SCALE GENOMIC DNA]</scope>
    <source>
        <strain evidence="3">Pt-1C-BFP</strain>
    </source>
</reference>
<dbReference type="AlphaFoldDB" id="B2VSB8"/>
<gene>
    <name evidence="2" type="ORF">PTRG_01744</name>
</gene>
<dbReference type="EMBL" id="DS231615">
    <property type="protein sequence ID" value="EDU41182.1"/>
    <property type="molecule type" value="Genomic_DNA"/>
</dbReference>
<evidence type="ECO:0000313" key="2">
    <source>
        <dbReference type="EMBL" id="EDU41182.1"/>
    </source>
</evidence>
<accession>B2VSB8</accession>
<name>B2VSB8_PYRTR</name>
<feature type="region of interest" description="Disordered" evidence="1">
    <location>
        <begin position="22"/>
        <end position="67"/>
    </location>
</feature>
<sequence>MIGYIALTGGYCGITAWSAADEKDDRRHADGTTIQDKGHKTPALSSDFSSNNLRSTVHGHQMITNAS</sequence>
<organism evidence="2 3">
    <name type="scientific">Pyrenophora tritici-repentis (strain Pt-1C-BFP)</name>
    <name type="common">Wheat tan spot fungus</name>
    <name type="synonym">Drechslera tritici-repentis</name>
    <dbReference type="NCBI Taxonomy" id="426418"/>
    <lineage>
        <taxon>Eukaryota</taxon>
        <taxon>Fungi</taxon>
        <taxon>Dikarya</taxon>
        <taxon>Ascomycota</taxon>
        <taxon>Pezizomycotina</taxon>
        <taxon>Dothideomycetes</taxon>
        <taxon>Pleosporomycetidae</taxon>
        <taxon>Pleosporales</taxon>
        <taxon>Pleosporineae</taxon>
        <taxon>Pleosporaceae</taxon>
        <taxon>Pyrenophora</taxon>
    </lineage>
</organism>